<evidence type="ECO:0000256" key="2">
    <source>
        <dbReference type="ARBA" id="ARBA00022490"/>
    </source>
</evidence>
<dbReference type="eggNOG" id="COG0282">
    <property type="taxonomic scope" value="Bacteria"/>
</dbReference>
<evidence type="ECO:0000256" key="9">
    <source>
        <dbReference type="HAMAP-Rule" id="MF_00020"/>
    </source>
</evidence>
<feature type="site" description="Transition state stabilizer" evidence="9">
    <location>
        <position position="237"/>
    </location>
</feature>
<keyword evidence="2 9" id="KW-0963">Cytoplasm</keyword>
<dbReference type="HOGENOM" id="CLU_020352_0_1_6"/>
<dbReference type="CDD" id="cd24010">
    <property type="entry name" value="ASKHA_NBD_AcK_PK"/>
    <property type="match status" value="1"/>
</dbReference>
<dbReference type="Pfam" id="PF00871">
    <property type="entry name" value="Acetate_kinase"/>
    <property type="match status" value="1"/>
</dbReference>
<feature type="active site" description="Proton donor/acceptor" evidence="9">
    <location>
        <position position="145"/>
    </location>
</feature>
<proteinExistence type="inferred from homology"/>
<keyword evidence="5 9" id="KW-0547">Nucleotide-binding</keyword>
<dbReference type="InterPro" id="IPR023865">
    <property type="entry name" value="Aliphatic_acid_kinase_CS"/>
</dbReference>
<feature type="binding site" evidence="9">
    <location>
        <begin position="204"/>
        <end position="208"/>
    </location>
    <ligand>
        <name>ATP</name>
        <dbReference type="ChEBI" id="CHEBI:30616"/>
    </ligand>
</feature>
<evidence type="ECO:0000313" key="11">
    <source>
        <dbReference type="EMBL" id="ADZ91286.1"/>
    </source>
</evidence>
<keyword evidence="7 9" id="KW-0067">ATP-binding</keyword>
<dbReference type="PANTHER" id="PTHR21060:SF21">
    <property type="entry name" value="ACETATE KINASE"/>
    <property type="match status" value="1"/>
</dbReference>
<comment type="cofactor">
    <cofactor evidence="9">
        <name>Mg(2+)</name>
        <dbReference type="ChEBI" id="CHEBI:18420"/>
    </cofactor>
    <cofactor evidence="9">
        <name>Mn(2+)</name>
        <dbReference type="ChEBI" id="CHEBI:29035"/>
    </cofactor>
    <text evidence="9">Mg(2+). Can also accept Mn(2+).</text>
</comment>
<dbReference type="PIRSF" id="PIRSF000722">
    <property type="entry name" value="Acetate_prop_kin"/>
    <property type="match status" value="1"/>
</dbReference>
<dbReference type="EC" id="2.7.2.1" evidence="9"/>
<name>F2K3E4_MARM1</name>
<dbReference type="InterPro" id="IPR043129">
    <property type="entry name" value="ATPase_NBD"/>
</dbReference>
<dbReference type="GO" id="GO:0006085">
    <property type="term" value="P:acetyl-CoA biosynthetic process"/>
    <property type="evidence" value="ECO:0007669"/>
    <property type="project" value="UniProtKB-UniRule"/>
</dbReference>
<evidence type="ECO:0000256" key="7">
    <source>
        <dbReference type="ARBA" id="ARBA00022840"/>
    </source>
</evidence>
<dbReference type="UniPathway" id="UPA00340">
    <property type="reaction ID" value="UER00458"/>
</dbReference>
<comment type="subunit">
    <text evidence="9">Homodimer.</text>
</comment>
<comment type="similarity">
    <text evidence="1 9 10">Belongs to the acetokinase family.</text>
</comment>
<dbReference type="PROSITE" id="PS01075">
    <property type="entry name" value="ACETATE_KINASE_1"/>
    <property type="match status" value="1"/>
</dbReference>
<dbReference type="SUPFAM" id="SSF53067">
    <property type="entry name" value="Actin-like ATPase domain"/>
    <property type="match status" value="2"/>
</dbReference>
<feature type="binding site" evidence="9">
    <location>
        <position position="16"/>
    </location>
    <ligand>
        <name>ATP</name>
        <dbReference type="ChEBI" id="CHEBI:30616"/>
    </ligand>
</feature>
<dbReference type="OrthoDB" id="9802453at2"/>
<dbReference type="GO" id="GO:0006083">
    <property type="term" value="P:acetate metabolic process"/>
    <property type="evidence" value="ECO:0007669"/>
    <property type="project" value="TreeGrafter"/>
</dbReference>
<keyword evidence="3 9" id="KW-0808">Transferase</keyword>
<keyword evidence="12" id="KW-1185">Reference proteome</keyword>
<evidence type="ECO:0000256" key="10">
    <source>
        <dbReference type="RuleBase" id="RU003835"/>
    </source>
</evidence>
<dbReference type="PANTHER" id="PTHR21060">
    <property type="entry name" value="ACETATE KINASE"/>
    <property type="match status" value="1"/>
</dbReference>
<accession>F2K3E4</accession>
<protein>
    <recommendedName>
        <fullName evidence="9">Acetate kinase</fullName>
        <ecNumber evidence="9">2.7.2.1</ecNumber>
    </recommendedName>
    <alternativeName>
        <fullName evidence="9">Acetokinase</fullName>
    </alternativeName>
</protein>
<dbReference type="RefSeq" id="WP_013661191.1">
    <property type="nucleotide sequence ID" value="NC_015276.1"/>
</dbReference>
<dbReference type="KEGG" id="mme:Marme_2038"/>
<dbReference type="InterPro" id="IPR000890">
    <property type="entry name" value="Aliphatic_acid_kin_short-chain"/>
</dbReference>
<comment type="pathway">
    <text evidence="9">Metabolic intermediate biosynthesis; acetyl-CoA biosynthesis; acetyl-CoA from acetate: step 1/2.</text>
</comment>
<dbReference type="GO" id="GO:0005524">
    <property type="term" value="F:ATP binding"/>
    <property type="evidence" value="ECO:0007669"/>
    <property type="project" value="UniProtKB-KW"/>
</dbReference>
<feature type="site" description="Transition state stabilizer" evidence="9">
    <location>
        <position position="177"/>
    </location>
</feature>
<dbReference type="STRING" id="717774.Marme_2038"/>
<evidence type="ECO:0000256" key="5">
    <source>
        <dbReference type="ARBA" id="ARBA00022741"/>
    </source>
</evidence>
<dbReference type="Gene3D" id="3.30.420.40">
    <property type="match status" value="2"/>
</dbReference>
<dbReference type="Proteomes" id="UP000001062">
    <property type="component" value="Chromosome"/>
</dbReference>
<dbReference type="HAMAP" id="MF_00020">
    <property type="entry name" value="Acetate_kinase"/>
    <property type="match status" value="1"/>
</dbReference>
<dbReference type="GO" id="GO:0008776">
    <property type="term" value="F:acetate kinase activity"/>
    <property type="evidence" value="ECO:0007669"/>
    <property type="project" value="UniProtKB-UniRule"/>
</dbReference>
<feature type="binding site" evidence="9">
    <location>
        <position position="88"/>
    </location>
    <ligand>
        <name>substrate</name>
    </ligand>
</feature>
<feature type="binding site" evidence="9">
    <location>
        <begin position="279"/>
        <end position="281"/>
    </location>
    <ligand>
        <name>ATP</name>
        <dbReference type="ChEBI" id="CHEBI:30616"/>
    </ligand>
</feature>
<feature type="binding site" evidence="9">
    <location>
        <begin position="327"/>
        <end position="331"/>
    </location>
    <ligand>
        <name>ATP</name>
        <dbReference type="ChEBI" id="CHEBI:30616"/>
    </ligand>
</feature>
<gene>
    <name evidence="9" type="primary">ackA</name>
    <name evidence="11" type="ordered locus">Marme_2038</name>
</gene>
<dbReference type="NCBIfam" id="TIGR00016">
    <property type="entry name" value="ackA"/>
    <property type="match status" value="1"/>
</dbReference>
<reference evidence="11 12" key="1">
    <citation type="journal article" date="2012" name="Stand. Genomic Sci.">
        <title>Complete genome sequence of the melanogenic marine bacterium Marinomonas mediterranea type strain (MMB-1(T)).</title>
        <authorList>
            <person name="Lucas-Elio P."/>
            <person name="Goodwin L."/>
            <person name="Woyke T."/>
            <person name="Pitluck S."/>
            <person name="Nolan M."/>
            <person name="Kyrpides N.C."/>
            <person name="Detter J.C."/>
            <person name="Copeland A."/>
            <person name="Teshima H."/>
            <person name="Bruce D."/>
            <person name="Detter C."/>
            <person name="Tapia R."/>
            <person name="Han S."/>
            <person name="Land M.L."/>
            <person name="Ivanova N."/>
            <person name="Mikhailova N."/>
            <person name="Johnston A.W."/>
            <person name="Sanchez-Amat A."/>
        </authorList>
    </citation>
    <scope>NUCLEOTIDE SEQUENCE [LARGE SCALE GENOMIC DNA]</scope>
    <source>
        <strain evidence="12">ATCC 700492 / JCM 21426 / NBRC 103028 / MMB-1</strain>
    </source>
</reference>
<comment type="function">
    <text evidence="9">Catalyzes the formation of acetyl phosphate from acetate and ATP. Can also catalyze the reverse reaction.</text>
</comment>
<evidence type="ECO:0000256" key="3">
    <source>
        <dbReference type="ARBA" id="ARBA00022679"/>
    </source>
</evidence>
<organism evidence="11 12">
    <name type="scientific">Marinomonas mediterranea (strain ATCC 700492 / JCM 21426 / NBRC 103028 / MMB-1)</name>
    <dbReference type="NCBI Taxonomy" id="717774"/>
    <lineage>
        <taxon>Bacteria</taxon>
        <taxon>Pseudomonadati</taxon>
        <taxon>Pseudomonadota</taxon>
        <taxon>Gammaproteobacteria</taxon>
        <taxon>Oceanospirillales</taxon>
        <taxon>Oceanospirillaceae</taxon>
        <taxon>Marinomonas</taxon>
    </lineage>
</organism>
<comment type="catalytic activity">
    <reaction evidence="9">
        <text>acetate + ATP = acetyl phosphate + ADP</text>
        <dbReference type="Rhea" id="RHEA:11352"/>
        <dbReference type="ChEBI" id="CHEBI:22191"/>
        <dbReference type="ChEBI" id="CHEBI:30089"/>
        <dbReference type="ChEBI" id="CHEBI:30616"/>
        <dbReference type="ChEBI" id="CHEBI:456216"/>
        <dbReference type="EC" id="2.7.2.1"/>
    </reaction>
</comment>
<feature type="binding site" evidence="9">
    <location>
        <position position="9"/>
    </location>
    <ligand>
        <name>Mg(2+)</name>
        <dbReference type="ChEBI" id="CHEBI:18420"/>
    </ligand>
</feature>
<sequence>MNNNVLVINCGSSSLKFAVMSTPDNTVLVEGIGDRLGIDGSTISFKFEGKKETISLSEGSHHEAVTEIKNWLDQRVDIRDAIVGIGHRVVHGGETFSSSAVIDEDVIKGIEDCAHFAPLHNPAHIKGIREAQNLFTGLPQVAVFDTAFHQTLELDQYLYAIPMEMYRNHHFRKYGFHGTSYRFISQELAQLEPESTKQGIIVAHLGNGASTCAIQNGKATDTSMGMTPLDGLMMGTRSGSVDPSLVSFISHAENISGDDAINLLNKKSGLLGISEISSDCRTLEDAAFAGDERATLALDMFASRAAKNLASVATTLDSLDHLVFTGGIGENSNYLRGKICESLRTLNITIDADKNDNAPRGDVSVISEEDANVKVWILPTNEELMIAMDTISLIQQAH</sequence>
<dbReference type="PATRIC" id="fig|717774.3.peg.2099"/>
<keyword evidence="6 9" id="KW-0418">Kinase</keyword>
<evidence type="ECO:0000313" key="12">
    <source>
        <dbReference type="Proteomes" id="UP000001062"/>
    </source>
</evidence>
<evidence type="ECO:0000256" key="6">
    <source>
        <dbReference type="ARBA" id="ARBA00022777"/>
    </source>
</evidence>
<dbReference type="AlphaFoldDB" id="F2K3E4"/>
<keyword evidence="4 9" id="KW-0479">Metal-binding</keyword>
<comment type="subcellular location">
    <subcellularLocation>
        <location evidence="9">Cytoplasm</location>
    </subcellularLocation>
</comment>
<evidence type="ECO:0000256" key="8">
    <source>
        <dbReference type="ARBA" id="ARBA00022842"/>
    </source>
</evidence>
<evidence type="ECO:0000256" key="1">
    <source>
        <dbReference type="ARBA" id="ARBA00008748"/>
    </source>
</evidence>
<feature type="binding site" evidence="9">
    <location>
        <position position="382"/>
    </location>
    <ligand>
        <name>Mg(2+)</name>
        <dbReference type="ChEBI" id="CHEBI:18420"/>
    </ligand>
</feature>
<keyword evidence="8 9" id="KW-0460">Magnesium</keyword>
<dbReference type="InterPro" id="IPR004372">
    <property type="entry name" value="Ac/propionate_kinase"/>
</dbReference>
<dbReference type="PRINTS" id="PR00471">
    <property type="entry name" value="ACETATEKNASE"/>
</dbReference>
<dbReference type="EMBL" id="CP002583">
    <property type="protein sequence ID" value="ADZ91286.1"/>
    <property type="molecule type" value="Genomic_DNA"/>
</dbReference>
<dbReference type="GO" id="GO:0000287">
    <property type="term" value="F:magnesium ion binding"/>
    <property type="evidence" value="ECO:0007669"/>
    <property type="project" value="UniProtKB-UniRule"/>
</dbReference>
<dbReference type="GO" id="GO:0005829">
    <property type="term" value="C:cytosol"/>
    <property type="evidence" value="ECO:0007669"/>
    <property type="project" value="TreeGrafter"/>
</dbReference>
<evidence type="ECO:0000256" key="4">
    <source>
        <dbReference type="ARBA" id="ARBA00022723"/>
    </source>
</evidence>